<feature type="compositionally biased region" description="Low complexity" evidence="1">
    <location>
        <begin position="73"/>
        <end position="90"/>
    </location>
</feature>
<dbReference type="GO" id="GO:0046982">
    <property type="term" value="F:protein heterodimerization activity"/>
    <property type="evidence" value="ECO:0007669"/>
    <property type="project" value="InterPro"/>
</dbReference>
<dbReference type="AlphaFoldDB" id="A0A077Z603"/>
<evidence type="ECO:0000256" key="1">
    <source>
        <dbReference type="SAM" id="MobiDB-lite"/>
    </source>
</evidence>
<evidence type="ECO:0000313" key="2">
    <source>
        <dbReference type="EMBL" id="CDW55078.1"/>
    </source>
</evidence>
<feature type="region of interest" description="Disordered" evidence="1">
    <location>
        <begin position="68"/>
        <end position="106"/>
    </location>
</feature>
<evidence type="ECO:0008006" key="4">
    <source>
        <dbReference type="Google" id="ProtNLM"/>
    </source>
</evidence>
<gene>
    <name evidence="2" type="ORF">TTRE_0000334901</name>
</gene>
<dbReference type="SUPFAM" id="SSF47113">
    <property type="entry name" value="Histone-fold"/>
    <property type="match status" value="1"/>
</dbReference>
<accession>A0A077Z603</accession>
<proteinExistence type="predicted"/>
<protein>
    <recommendedName>
        <fullName evidence="4">CBFD NFYB HMF domain containing protein</fullName>
    </recommendedName>
</protein>
<dbReference type="Proteomes" id="UP000030665">
    <property type="component" value="Unassembled WGS sequence"/>
</dbReference>
<keyword evidence="3" id="KW-1185">Reference proteome</keyword>
<dbReference type="InterPro" id="IPR009072">
    <property type="entry name" value="Histone-fold"/>
</dbReference>
<reference evidence="2" key="2">
    <citation type="submission" date="2014-03" db="EMBL/GenBank/DDBJ databases">
        <title>The whipworm genome and dual-species transcriptomics of an intimate host-pathogen interaction.</title>
        <authorList>
            <person name="Foth B.J."/>
            <person name="Tsai I.J."/>
            <person name="Reid A.J."/>
            <person name="Bancroft A.J."/>
            <person name="Nichol S."/>
            <person name="Tracey A."/>
            <person name="Holroyd N."/>
            <person name="Cotton J.A."/>
            <person name="Stanley E.J."/>
            <person name="Zarowiecki M."/>
            <person name="Liu J.Z."/>
            <person name="Huckvale T."/>
            <person name="Cooper P.J."/>
            <person name="Grencis R.K."/>
            <person name="Berriman M."/>
        </authorList>
    </citation>
    <scope>NUCLEOTIDE SEQUENCE [LARGE SCALE GENOMIC DNA]</scope>
</reference>
<organism evidence="2 3">
    <name type="scientific">Trichuris trichiura</name>
    <name type="common">Whipworm</name>
    <name type="synonym">Trichocephalus trichiurus</name>
    <dbReference type="NCBI Taxonomy" id="36087"/>
    <lineage>
        <taxon>Eukaryota</taxon>
        <taxon>Metazoa</taxon>
        <taxon>Ecdysozoa</taxon>
        <taxon>Nematoda</taxon>
        <taxon>Enoplea</taxon>
        <taxon>Dorylaimia</taxon>
        <taxon>Trichinellida</taxon>
        <taxon>Trichuridae</taxon>
        <taxon>Trichuris</taxon>
    </lineage>
</organism>
<sequence length="111" mass="12518">MAISTRKVKKIMKHGSCVDRISADAELFIKDLVKETIDHMPPGSNVLTLEHLENVMRDNPKYQNILSFRPEQAAETSASDDTTAQSTSQEMSPSIHEDEFCPWPLDSCRLL</sequence>
<reference evidence="2" key="1">
    <citation type="submission" date="2014-01" db="EMBL/GenBank/DDBJ databases">
        <authorList>
            <person name="Aslett M."/>
        </authorList>
    </citation>
    <scope>NUCLEOTIDE SEQUENCE</scope>
</reference>
<name>A0A077Z603_TRITR</name>
<evidence type="ECO:0000313" key="3">
    <source>
        <dbReference type="Proteomes" id="UP000030665"/>
    </source>
</evidence>
<dbReference type="EMBL" id="HG805935">
    <property type="protein sequence ID" value="CDW55078.1"/>
    <property type="molecule type" value="Genomic_DNA"/>
</dbReference>